<sequence>MPFATGVPRVGKICVRRLTERTHGSANGIGMTDITTREALDAIDFLQTYPNALTSTVIESEPVVVRSGKSMYPIGRRRGGA</sequence>
<dbReference type="Proteomes" id="UP000231932">
    <property type="component" value="Chromosome"/>
</dbReference>
<name>A0A2K8N7Q1_9BACL</name>
<organism evidence="1 2">
    <name type="scientific">Kyrpidia spormannii</name>
    <dbReference type="NCBI Taxonomy" id="2055160"/>
    <lineage>
        <taxon>Bacteria</taxon>
        <taxon>Bacillati</taxon>
        <taxon>Bacillota</taxon>
        <taxon>Bacilli</taxon>
        <taxon>Bacillales</taxon>
        <taxon>Alicyclobacillaceae</taxon>
        <taxon>Kyrpidia</taxon>
    </lineage>
</organism>
<evidence type="ECO:0000313" key="1">
    <source>
        <dbReference type="EMBL" id="ATY84620.1"/>
    </source>
</evidence>
<gene>
    <name evidence="1" type="ORF">CVV65_06400</name>
</gene>
<dbReference type="KEGG" id="kyr:CVV65_06400"/>
<dbReference type="EMBL" id="CP024955">
    <property type="protein sequence ID" value="ATY84620.1"/>
    <property type="molecule type" value="Genomic_DNA"/>
</dbReference>
<evidence type="ECO:0000313" key="2">
    <source>
        <dbReference type="Proteomes" id="UP000231932"/>
    </source>
</evidence>
<accession>A0A2K8N7Q1</accession>
<dbReference type="AlphaFoldDB" id="A0A2K8N7Q1"/>
<reference evidence="2" key="1">
    <citation type="submission" date="2017-11" db="EMBL/GenBank/DDBJ databases">
        <title>Complete Genome Sequence of Kyrpidia sp. Strain EA-1, a thermophilic, hydrogen-oxidizing Bacterium, isolated from the Azores.</title>
        <authorList>
            <person name="Reiner J.E."/>
            <person name="Lapp C.J."/>
            <person name="Bunk B."/>
            <person name="Gescher J."/>
        </authorList>
    </citation>
    <scope>NUCLEOTIDE SEQUENCE [LARGE SCALE GENOMIC DNA]</scope>
    <source>
        <strain evidence="2">EA-1</strain>
    </source>
</reference>
<proteinExistence type="predicted"/>
<protein>
    <submittedName>
        <fullName evidence="1">Uncharacterized protein</fullName>
    </submittedName>
</protein>
<keyword evidence="2" id="KW-1185">Reference proteome</keyword>